<dbReference type="GO" id="GO:0016788">
    <property type="term" value="F:hydrolase activity, acting on ester bonds"/>
    <property type="evidence" value="ECO:0007669"/>
    <property type="project" value="UniProtKB-ARBA"/>
</dbReference>
<dbReference type="RefSeq" id="WP_073214857.1">
    <property type="nucleotide sequence ID" value="NZ_FNNS01000003.1"/>
</dbReference>
<dbReference type="Pfam" id="PF03629">
    <property type="entry name" value="SASA"/>
    <property type="match status" value="1"/>
</dbReference>
<evidence type="ECO:0000313" key="3">
    <source>
        <dbReference type="EMBL" id="SHI54123.1"/>
    </source>
</evidence>
<dbReference type="EMBL" id="FQYV01000003">
    <property type="protein sequence ID" value="SHI54123.1"/>
    <property type="molecule type" value="Genomic_DNA"/>
</dbReference>
<dbReference type="Gene3D" id="3.40.50.1110">
    <property type="entry name" value="SGNH hydrolase"/>
    <property type="match status" value="1"/>
</dbReference>
<dbReference type="OrthoDB" id="9795554at2"/>
<dbReference type="AlphaFoldDB" id="A0A1M6BZQ3"/>
<dbReference type="STRING" id="797419.SAMN05216556_10394"/>
<dbReference type="InterPro" id="IPR005181">
    <property type="entry name" value="SASA"/>
</dbReference>
<dbReference type="PANTHER" id="PTHR31988">
    <property type="entry name" value="ESTERASE, PUTATIVE (DUF303)-RELATED"/>
    <property type="match status" value="1"/>
</dbReference>
<keyword evidence="4" id="KW-1185">Reference proteome</keyword>
<evidence type="ECO:0000313" key="4">
    <source>
        <dbReference type="Proteomes" id="UP000184172"/>
    </source>
</evidence>
<dbReference type="Proteomes" id="UP000184172">
    <property type="component" value="Unassembled WGS sequence"/>
</dbReference>
<dbReference type="InterPro" id="IPR036514">
    <property type="entry name" value="SGNH_hydro_sf"/>
</dbReference>
<dbReference type="PANTHER" id="PTHR31988:SF19">
    <property type="entry name" value="9-O-ACETYL-N-ACETYLNEURAMINIC ACID DEACETYLASE-RELATED"/>
    <property type="match status" value="1"/>
</dbReference>
<protein>
    <recommendedName>
        <fullName evidence="2">Sialate O-acetylesterase domain-containing protein</fullName>
    </recommendedName>
</protein>
<dbReference type="InterPro" id="IPR052940">
    <property type="entry name" value="Carb_Esterase_6"/>
</dbReference>
<keyword evidence="1" id="KW-0378">Hydrolase</keyword>
<organism evidence="3 4">
    <name type="scientific">Aequorivita viscosa</name>
    <dbReference type="NCBI Taxonomy" id="797419"/>
    <lineage>
        <taxon>Bacteria</taxon>
        <taxon>Pseudomonadati</taxon>
        <taxon>Bacteroidota</taxon>
        <taxon>Flavobacteriia</taxon>
        <taxon>Flavobacteriales</taxon>
        <taxon>Flavobacteriaceae</taxon>
        <taxon>Aequorivita</taxon>
    </lineage>
</organism>
<evidence type="ECO:0000256" key="1">
    <source>
        <dbReference type="ARBA" id="ARBA00022801"/>
    </source>
</evidence>
<name>A0A1M6BZQ3_9FLAO</name>
<dbReference type="PROSITE" id="PS51257">
    <property type="entry name" value="PROKAR_LIPOPROTEIN"/>
    <property type="match status" value="1"/>
</dbReference>
<sequence>MKFGFVLFLFSFLLACTPQDLELDDPIIIVVAGQSNAVGAGNAAESATGLKNCFEYNSILNAITPLQDPVGQVDLGFEQAVTGSLSPSLALNLSKITNQEILIVQCAKGGSALHPLAEQNNWGVWGKTGGLLSNSYRKIDRALSKIAESSNSQPKLNAIIWSQGENDGEAIGKGKLTRLQYKSSLQKLINNYRNKYGAALPFIIVETGRNVSCRICDSGFEIVRQVQREVADEDNYTFIGYSETEYFEQRNWLQDPVHYNQTALNHIGETLANFLVASQIDIY</sequence>
<reference evidence="4" key="1">
    <citation type="submission" date="2016-11" db="EMBL/GenBank/DDBJ databases">
        <authorList>
            <person name="Varghese N."/>
            <person name="Submissions S."/>
        </authorList>
    </citation>
    <scope>NUCLEOTIDE SEQUENCE [LARGE SCALE GENOMIC DNA]</scope>
    <source>
        <strain evidence="4">DSM 26349</strain>
    </source>
</reference>
<gene>
    <name evidence="3" type="ORF">SAMN04487908_10394</name>
</gene>
<proteinExistence type="predicted"/>
<feature type="domain" description="Sialate O-acetylesterase" evidence="2">
    <location>
        <begin position="28"/>
        <end position="274"/>
    </location>
</feature>
<accession>A0A1M6BZQ3</accession>
<dbReference type="SUPFAM" id="SSF52266">
    <property type="entry name" value="SGNH hydrolase"/>
    <property type="match status" value="1"/>
</dbReference>
<evidence type="ECO:0000259" key="2">
    <source>
        <dbReference type="Pfam" id="PF03629"/>
    </source>
</evidence>